<keyword evidence="5 10" id="KW-0620">Polyamine biosynthesis</keyword>
<dbReference type="Pfam" id="PF02675">
    <property type="entry name" value="AdoMet_dc"/>
    <property type="match status" value="1"/>
</dbReference>
<keyword evidence="2 10" id="KW-0210">Decarboxylase</keyword>
<dbReference type="Gene3D" id="3.30.160.750">
    <property type="match status" value="1"/>
</dbReference>
<evidence type="ECO:0000256" key="9">
    <source>
        <dbReference type="ARBA" id="ARBA00023317"/>
    </source>
</evidence>
<keyword evidence="8 10" id="KW-0704">Schiff base</keyword>
<evidence type="ECO:0000256" key="7">
    <source>
        <dbReference type="ARBA" id="ARBA00023239"/>
    </source>
</evidence>
<dbReference type="EC" id="4.1.1.50" evidence="10"/>
<reference evidence="12 13" key="1">
    <citation type="submission" date="2009-08" db="EMBL/GenBank/DDBJ databases">
        <authorList>
            <person name="Qin X."/>
            <person name="Bachman B."/>
            <person name="Battles P."/>
            <person name="Bell A."/>
            <person name="Bess C."/>
            <person name="Bickham C."/>
            <person name="Chaboub L."/>
            <person name="Chen D."/>
            <person name="Coyle M."/>
            <person name="Deiros D.R."/>
            <person name="Dinh H."/>
            <person name="Forbes L."/>
            <person name="Fowler G."/>
            <person name="Francisco L."/>
            <person name="Fu Q."/>
            <person name="Gubbala S."/>
            <person name="Hale W."/>
            <person name="Han Y."/>
            <person name="Hemphill L."/>
            <person name="Highlander S.K."/>
            <person name="Hirani K."/>
            <person name="Hogues M."/>
            <person name="Jackson L."/>
            <person name="Jakkamsetti A."/>
            <person name="Javaid M."/>
            <person name="Jiang H."/>
            <person name="Korchina V."/>
            <person name="Kovar C."/>
            <person name="Lara F."/>
            <person name="Lee S."/>
            <person name="Mata R."/>
            <person name="Mathew T."/>
            <person name="Moen C."/>
            <person name="Morales K."/>
            <person name="Munidasa M."/>
            <person name="Nazareth L."/>
            <person name="Ngo R."/>
            <person name="Nguyen L."/>
            <person name="Okwuonu G."/>
            <person name="Ongeri F."/>
            <person name="Patil S."/>
            <person name="Petrosino J."/>
            <person name="Pham C."/>
            <person name="Pham P."/>
            <person name="Pu L.-L."/>
            <person name="Puazo M."/>
            <person name="Raj R."/>
            <person name="Reid J."/>
            <person name="Rouhana J."/>
            <person name="Saada N."/>
            <person name="Shang Y."/>
            <person name="Simmons D."/>
            <person name="Thornton R."/>
            <person name="Warren J."/>
            <person name="Weissenberger G."/>
            <person name="Zhang J."/>
            <person name="Zhang L."/>
            <person name="Zhou C."/>
            <person name="Zhu D."/>
            <person name="Muzny D."/>
            <person name="Worley K."/>
            <person name="Gibbs R."/>
        </authorList>
    </citation>
    <scope>NUCLEOTIDE SEQUENCE [LARGE SCALE GENOMIC DNA]</scope>
    <source>
        <strain evidence="13">ATCC 15826 / DSM 8339 / NCTC 10426 / 6573</strain>
    </source>
</reference>
<dbReference type="HOGENOM" id="CLU_125470_2_1_6"/>
<sequence length="141" mass="14720">MTHSPGTHALLDLYDCDAALLADAPALQALLQRAADAAGATTLAAHFHHFGDGMGVTGVLLLAESHISIHTWPEHRFAAIDIFLCGNGRPAAVRHLLCEGLRAGRHEWRELPRGAGLGAVDNSNPPPLQGEARSGGGLGRG</sequence>
<dbReference type="OrthoDB" id="278697at2"/>
<evidence type="ECO:0000313" key="12">
    <source>
        <dbReference type="EMBL" id="EEV88385.1"/>
    </source>
</evidence>
<feature type="active site" description="Schiff-base intermediate with substrate; via pyruvic acid" evidence="10">
    <location>
        <position position="65"/>
    </location>
</feature>
<keyword evidence="13" id="KW-1185">Reference proteome</keyword>
<dbReference type="UniPathway" id="UPA00331">
    <property type="reaction ID" value="UER00451"/>
</dbReference>
<keyword evidence="1 10" id="KW-0949">S-adenosyl-L-methionine</keyword>
<evidence type="ECO:0000256" key="3">
    <source>
        <dbReference type="ARBA" id="ARBA00022813"/>
    </source>
</evidence>
<feature type="region of interest" description="Disordered" evidence="11">
    <location>
        <begin position="116"/>
        <end position="141"/>
    </location>
</feature>
<dbReference type="Gene3D" id="3.30.360.110">
    <property type="entry name" value="S-adenosylmethionine decarboxylase domain"/>
    <property type="match status" value="1"/>
</dbReference>
<dbReference type="SUPFAM" id="SSF56276">
    <property type="entry name" value="S-adenosylmethionine decarboxylase"/>
    <property type="match status" value="1"/>
</dbReference>
<keyword evidence="4 10" id="KW-0745">Spermidine biosynthesis</keyword>
<comment type="caution">
    <text evidence="12">The sequence shown here is derived from an EMBL/GenBank/DDBJ whole genome shotgun (WGS) entry which is preliminary data.</text>
</comment>
<organism evidence="12 13">
    <name type="scientific">Cardiobacterium hominis (strain ATCC 15826 / DSM 8339 / NCTC 10426 / 6573)</name>
    <dbReference type="NCBI Taxonomy" id="638300"/>
    <lineage>
        <taxon>Bacteria</taxon>
        <taxon>Pseudomonadati</taxon>
        <taxon>Pseudomonadota</taxon>
        <taxon>Gammaproteobacteria</taxon>
        <taxon>Cardiobacteriales</taxon>
        <taxon>Cardiobacteriaceae</taxon>
        <taxon>Cardiobacterium</taxon>
    </lineage>
</organism>
<comment type="pathway">
    <text evidence="10">Amine and polyamine biosynthesis; S-adenosylmethioninamine biosynthesis; S-adenosylmethioninamine from S-adenosyl-L-methionine: step 1/1.</text>
</comment>
<dbReference type="GO" id="GO:0008295">
    <property type="term" value="P:spermidine biosynthetic process"/>
    <property type="evidence" value="ECO:0007669"/>
    <property type="project" value="UniProtKB-UniRule"/>
</dbReference>
<keyword evidence="3 10" id="KW-0068">Autocatalytic cleavage</keyword>
<dbReference type="InterPro" id="IPR042286">
    <property type="entry name" value="AdoMetDC_C"/>
</dbReference>
<comment type="PTM">
    <text evidence="10">Is synthesized initially as an inactive proenzyme. Formation of the active enzyme involves a self-maturation process in which the active site pyruvoyl group is generated from an internal serine residue via an autocatalytic post-translational modification. Two non-identical subunits are generated from the proenzyme in this reaction, and the pyruvate is formed at the N-terminus of the alpha chain, which is derived from the carboxyl end of the proenzyme. The post-translation cleavage follows an unusual pathway, termed non-hydrolytic serinolysis, in which the side chain hydroxyl group of the serine supplies its oxygen atom to form the C-terminus of the beta chain, while the remainder of the serine residue undergoes an oxidative deamination to produce ammonia and the pyruvoyl group blocking the N-terminus of the alpha chain.</text>
</comment>
<accession>C8NAH1</accession>
<dbReference type="InterPro" id="IPR003826">
    <property type="entry name" value="AdoMetDC_fam_prok"/>
</dbReference>
<proteinExistence type="inferred from homology"/>
<dbReference type="GO" id="GO:0004014">
    <property type="term" value="F:adenosylmethionine decarboxylase activity"/>
    <property type="evidence" value="ECO:0007669"/>
    <property type="project" value="UniProtKB-UniRule"/>
</dbReference>
<comment type="cofactor">
    <cofactor evidence="10">
        <name>pyruvate</name>
        <dbReference type="ChEBI" id="CHEBI:15361"/>
    </cofactor>
    <text evidence="10">Binds 1 pyruvoyl group covalently per subunit.</text>
</comment>
<dbReference type="InterPro" id="IPR016067">
    <property type="entry name" value="S-AdoMet_deCO2ase_core"/>
</dbReference>
<keyword evidence="6 10" id="KW-0865">Zymogen</keyword>
<evidence type="ECO:0000256" key="4">
    <source>
        <dbReference type="ARBA" id="ARBA00023066"/>
    </source>
</evidence>
<dbReference type="GO" id="GO:0005829">
    <property type="term" value="C:cytosol"/>
    <property type="evidence" value="ECO:0007669"/>
    <property type="project" value="TreeGrafter"/>
</dbReference>
<gene>
    <name evidence="12" type="primary">speD</name>
    <name evidence="10" type="synonym">speH</name>
    <name evidence="12" type="ORF">HMPREF0198_1499</name>
</gene>
<evidence type="ECO:0000256" key="8">
    <source>
        <dbReference type="ARBA" id="ARBA00023270"/>
    </source>
</evidence>
<comment type="subunit">
    <text evidence="10">Heterotetramer of two alpha and two beta chains arranged as a dimer of alpha/beta heterodimers.</text>
</comment>
<evidence type="ECO:0000256" key="1">
    <source>
        <dbReference type="ARBA" id="ARBA00022691"/>
    </source>
</evidence>
<name>C8NAH1_CARH6</name>
<feature type="chain" id="PRO_5023404708" description="S-adenosylmethionine decarboxylase alpha chain" evidence="10">
    <location>
        <begin position="65"/>
        <end position="141"/>
    </location>
</feature>
<dbReference type="STRING" id="2718.CHUV0807_1574"/>
<dbReference type="PANTHER" id="PTHR33866:SF2">
    <property type="entry name" value="S-ADENOSYLMETHIONINE DECARBOXYLASE PROENZYME"/>
    <property type="match status" value="1"/>
</dbReference>
<comment type="function">
    <text evidence="10">Catalyzes the decarboxylation of S-adenosylmethionine to S-adenosylmethioninamine (dcAdoMet), the propylamine donor required for the synthesis of the polyamines spermine and spermidine from the diamine putrescine.</text>
</comment>
<comment type="catalytic activity">
    <reaction evidence="10">
        <text>S-adenosyl-L-methionine + H(+) = S-adenosyl 3-(methylsulfanyl)propylamine + CO2</text>
        <dbReference type="Rhea" id="RHEA:15981"/>
        <dbReference type="ChEBI" id="CHEBI:15378"/>
        <dbReference type="ChEBI" id="CHEBI:16526"/>
        <dbReference type="ChEBI" id="CHEBI:57443"/>
        <dbReference type="ChEBI" id="CHEBI:59789"/>
        <dbReference type="EC" id="4.1.1.50"/>
    </reaction>
</comment>
<protein>
    <recommendedName>
        <fullName evidence="10">S-adenosylmethionine decarboxylase proenzyme</fullName>
        <shortName evidence="10">AdoMetDC</shortName>
        <shortName evidence="10">SAMDC</shortName>
        <ecNumber evidence="10">4.1.1.50</ecNumber>
    </recommendedName>
    <component>
        <recommendedName>
            <fullName evidence="10">S-adenosylmethionine decarboxylase beta chain</fullName>
        </recommendedName>
    </component>
    <component>
        <recommendedName>
            <fullName evidence="10">S-adenosylmethionine decarboxylase alpha chain</fullName>
        </recommendedName>
    </component>
</protein>
<dbReference type="InterPro" id="IPR042284">
    <property type="entry name" value="AdoMetDC_N"/>
</dbReference>
<dbReference type="NCBIfam" id="TIGR03330">
    <property type="entry name" value="SAM_DCase_Bsu"/>
    <property type="match status" value="1"/>
</dbReference>
<evidence type="ECO:0000256" key="2">
    <source>
        <dbReference type="ARBA" id="ARBA00022793"/>
    </source>
</evidence>
<dbReference type="RefSeq" id="WP_004143641.1">
    <property type="nucleotide sequence ID" value="NZ_GG694049.1"/>
</dbReference>
<dbReference type="AlphaFoldDB" id="C8NAH1"/>
<evidence type="ECO:0000256" key="10">
    <source>
        <dbReference type="HAMAP-Rule" id="MF_00464"/>
    </source>
</evidence>
<comment type="similarity">
    <text evidence="10">Belongs to the prokaryotic AdoMetDC family. Type 1 subfamily.</text>
</comment>
<evidence type="ECO:0000256" key="6">
    <source>
        <dbReference type="ARBA" id="ARBA00023145"/>
    </source>
</evidence>
<dbReference type="HAMAP" id="MF_00464">
    <property type="entry name" value="AdoMetDC_1"/>
    <property type="match status" value="1"/>
</dbReference>
<evidence type="ECO:0000313" key="13">
    <source>
        <dbReference type="Proteomes" id="UP000004870"/>
    </source>
</evidence>
<feature type="modified residue" description="Pyruvic acid (Ser); by autocatalysis" evidence="10">
    <location>
        <position position="65"/>
    </location>
</feature>
<feature type="chain" id="PRO_5023404707" description="S-adenosylmethionine decarboxylase beta chain" evidence="10">
    <location>
        <begin position="1"/>
        <end position="64"/>
    </location>
</feature>
<dbReference type="EMBL" id="ACKY01000080">
    <property type="protein sequence ID" value="EEV88385.1"/>
    <property type="molecule type" value="Genomic_DNA"/>
</dbReference>
<feature type="active site" description="Proton donor; for catalytic activity" evidence="10">
    <location>
        <position position="85"/>
    </location>
</feature>
<feature type="site" description="Cleavage (non-hydrolytic); by autolysis" evidence="10">
    <location>
        <begin position="64"/>
        <end position="65"/>
    </location>
</feature>
<keyword evidence="9 10" id="KW-0670">Pyruvate</keyword>
<dbReference type="GeneID" id="84790159"/>
<dbReference type="PANTHER" id="PTHR33866">
    <property type="entry name" value="S-ADENOSYLMETHIONINE DECARBOXYLASE PROENZYME"/>
    <property type="match status" value="1"/>
</dbReference>
<evidence type="ECO:0000256" key="5">
    <source>
        <dbReference type="ARBA" id="ARBA00023115"/>
    </source>
</evidence>
<evidence type="ECO:0000256" key="11">
    <source>
        <dbReference type="SAM" id="MobiDB-lite"/>
    </source>
</evidence>
<dbReference type="InterPro" id="IPR017716">
    <property type="entry name" value="S-AdoMet_deCOase_pro-enz"/>
</dbReference>
<feature type="active site" description="Proton acceptor; for processing activity" evidence="10">
    <location>
        <position position="70"/>
    </location>
</feature>
<dbReference type="Proteomes" id="UP000004870">
    <property type="component" value="Unassembled WGS sequence"/>
</dbReference>
<keyword evidence="7 10" id="KW-0456">Lyase</keyword>